<dbReference type="EMBL" id="CAADFP010000441">
    <property type="protein sequence ID" value="VFK35887.1"/>
    <property type="molecule type" value="Genomic_DNA"/>
</dbReference>
<evidence type="ECO:0000313" key="2">
    <source>
        <dbReference type="EMBL" id="VFK35887.1"/>
    </source>
</evidence>
<protein>
    <submittedName>
        <fullName evidence="2">Uncharacterized protein</fullName>
    </submittedName>
</protein>
<proteinExistence type="predicted"/>
<accession>A0A450Y2V2</accession>
<evidence type="ECO:0000313" key="1">
    <source>
        <dbReference type="EMBL" id="VFK24767.1"/>
    </source>
</evidence>
<name>A0A450Y2V2_9GAMM</name>
<organism evidence="2">
    <name type="scientific">Candidatus Kentrum sp. LPFa</name>
    <dbReference type="NCBI Taxonomy" id="2126335"/>
    <lineage>
        <taxon>Bacteria</taxon>
        <taxon>Pseudomonadati</taxon>
        <taxon>Pseudomonadota</taxon>
        <taxon>Gammaproteobacteria</taxon>
        <taxon>Candidatus Kentrum</taxon>
    </lineage>
</organism>
<dbReference type="EMBL" id="CAADFM010000435">
    <property type="protein sequence ID" value="VFK24767.1"/>
    <property type="molecule type" value="Genomic_DNA"/>
</dbReference>
<gene>
    <name evidence="1" type="ORF">BECKLPF1236A_GA0070988_104353</name>
    <name evidence="2" type="ORF">BECKLPF1236C_GA0070990_104413</name>
</gene>
<reference evidence="2" key="1">
    <citation type="submission" date="2019-02" db="EMBL/GenBank/DDBJ databases">
        <authorList>
            <person name="Gruber-Vodicka R. H."/>
            <person name="Seah K. B. B."/>
        </authorList>
    </citation>
    <scope>NUCLEOTIDE SEQUENCE</scope>
    <source>
        <strain evidence="1">BECK_S312</strain>
        <strain evidence="2">BECK_S426</strain>
    </source>
</reference>
<sequence>MPNDPIVNEIRWVRHAYAQAFDNNLHAICEDLKRQERESNREVWAPLLKNTGHSENRVSLIAFGSQE</sequence>
<dbReference type="AlphaFoldDB" id="A0A450Y2V2"/>